<evidence type="ECO:0000313" key="2">
    <source>
        <dbReference type="Proteomes" id="UP000828251"/>
    </source>
</evidence>
<organism evidence="1 2">
    <name type="scientific">Gossypium stocksii</name>
    <dbReference type="NCBI Taxonomy" id="47602"/>
    <lineage>
        <taxon>Eukaryota</taxon>
        <taxon>Viridiplantae</taxon>
        <taxon>Streptophyta</taxon>
        <taxon>Embryophyta</taxon>
        <taxon>Tracheophyta</taxon>
        <taxon>Spermatophyta</taxon>
        <taxon>Magnoliopsida</taxon>
        <taxon>eudicotyledons</taxon>
        <taxon>Gunneridae</taxon>
        <taxon>Pentapetalae</taxon>
        <taxon>rosids</taxon>
        <taxon>malvids</taxon>
        <taxon>Malvales</taxon>
        <taxon>Malvaceae</taxon>
        <taxon>Malvoideae</taxon>
        <taxon>Gossypium</taxon>
    </lineage>
</organism>
<proteinExistence type="predicted"/>
<sequence length="116" mass="13221">EIKETINCYHDILFGYHDIPPLKEEPKFNIARDIMISSSGYCDIAFVYLTHQSHKACVGPILAPKSHQNTLQSSQKLLRRETHFSLVLAKSSRRLVDGDVDKLKSLDKGLNRNKLD</sequence>
<feature type="non-terminal residue" evidence="1">
    <location>
        <position position="1"/>
    </location>
</feature>
<gene>
    <name evidence="1" type="ORF">J1N35_000977</name>
</gene>
<dbReference type="EMBL" id="JAIQCV010000001">
    <property type="protein sequence ID" value="KAH1129599.1"/>
    <property type="molecule type" value="Genomic_DNA"/>
</dbReference>
<dbReference type="Proteomes" id="UP000828251">
    <property type="component" value="Unassembled WGS sequence"/>
</dbReference>
<dbReference type="AlphaFoldDB" id="A0A9D3WJ33"/>
<name>A0A9D3WJ33_9ROSI</name>
<comment type="caution">
    <text evidence="1">The sequence shown here is derived from an EMBL/GenBank/DDBJ whole genome shotgun (WGS) entry which is preliminary data.</text>
</comment>
<protein>
    <submittedName>
        <fullName evidence="1">Uncharacterized protein</fullName>
    </submittedName>
</protein>
<reference evidence="1 2" key="1">
    <citation type="journal article" date="2021" name="Plant Biotechnol. J.">
        <title>Multi-omics assisted identification of the key and species-specific regulatory components of drought-tolerant mechanisms in Gossypium stocksii.</title>
        <authorList>
            <person name="Yu D."/>
            <person name="Ke L."/>
            <person name="Zhang D."/>
            <person name="Wu Y."/>
            <person name="Sun Y."/>
            <person name="Mei J."/>
            <person name="Sun J."/>
            <person name="Sun Y."/>
        </authorList>
    </citation>
    <scope>NUCLEOTIDE SEQUENCE [LARGE SCALE GENOMIC DNA]</scope>
    <source>
        <strain evidence="2">cv. E1</strain>
        <tissue evidence="1">Leaf</tissue>
    </source>
</reference>
<evidence type="ECO:0000313" key="1">
    <source>
        <dbReference type="EMBL" id="KAH1129599.1"/>
    </source>
</evidence>
<keyword evidence="2" id="KW-1185">Reference proteome</keyword>
<accession>A0A9D3WJ33</accession>